<name>A0ABN9UVN8_9DINO</name>
<feature type="coiled-coil region" evidence="1">
    <location>
        <begin position="16"/>
        <end position="68"/>
    </location>
</feature>
<reference evidence="3" key="1">
    <citation type="submission" date="2023-10" db="EMBL/GenBank/DDBJ databases">
        <authorList>
            <person name="Chen Y."/>
            <person name="Shah S."/>
            <person name="Dougan E. K."/>
            <person name="Thang M."/>
            <person name="Chan C."/>
        </authorList>
    </citation>
    <scope>NUCLEOTIDE SEQUENCE [LARGE SCALE GENOMIC DNA]</scope>
</reference>
<feature type="compositionally biased region" description="Low complexity" evidence="2">
    <location>
        <begin position="944"/>
        <end position="955"/>
    </location>
</feature>
<sequence>MSNLGGWLKNQAATAAAKVEGNFKEIRENAKELTSTLGDTVAQDLDRANELRRKVEAKATELVKRKEEHVQVTFGEGKLECELDLNSGGIVKTVKPGGQAERIGVLPQDRLVAIGEVELPDGDSRKYKVWYGNCLPVLVAQSLSDLAPRRMGTLHDKWLRRPAPEAGDALGADEDLEHTAIRMRQLLEVGELQRASARILEPTPLARGSDLLGRVQNLFPTEGATALPLPPPTPLSPYHQEAFRGSLAKSLSHTPRRVAASLGGSCYEHWRALLHVVGGGSKVGALALAVAEGRLPSAVLQALARGRVIPLQKPGGGVRAVVVQNTLLNLLQKALAQLLGLVGRACLGADRPAFAGADAEHLLVADAGTHVPIQVRRGVMQGGPLSPLLFALGIAPAVRTVDAHLEQLQVGREMAAYTDDVDVFLPPPAMPNVFLAAGPAFAQAGLRLNATTTTYWRPEGAADPSFAAPATQARVPVARLRQPATFRVPLDVGARGTAEAAAEVWQAFLQRRQGACTRLQLLVDARLGRNQGMCLLSAITPSDITFHLRTLPADNSTLAQLEDLATRTPLLAARLEQLVTTLAGAGVQTHDDVRAGVTQPRRHLQRLWGKTLAETARDALLDELPQDLRALLRSAGGPGAGAWLLPAEEGEEWMPDDEFSVAFHLRLALPLHLPPACAACTRAGVPAAQAQQDALGVHALCCSRGPGHTGRHGRVKHAWARVLEDALGAPPLVEQVIPEWGAADGREARLDLSFALPGGRTRHADVGHPNGRRSVARAASARDGGLALALERLKRTRYPHPELVPLALKSGGRMGPAGLALMRTLHGQLPPGEKAVAMRQAYRRVTTVLQRAQRGLAESGGDSAISRAGGGGGRRGAGSGPRARRRGALPPERGLAELAGDSATSRADGSGGRRGAGSGPRRRAARGPERGCGGVGADTPHQPAGLAAAGAADVEQAQDADDEATDDEAPRESAAKRPRKGSKFDQELNAMAVKASVPAAQHAQAVVACEVMFRVLAISSFVIQARRKVASHLCKVDLASLLSYDLVEYGICEHRRLLTKRRKRRGKKTLPDSHFYRTHVDGIRKARAQMVKALKQKYKYR</sequence>
<evidence type="ECO:0000256" key="2">
    <source>
        <dbReference type="SAM" id="MobiDB-lite"/>
    </source>
</evidence>
<organism evidence="3 4">
    <name type="scientific">Prorocentrum cordatum</name>
    <dbReference type="NCBI Taxonomy" id="2364126"/>
    <lineage>
        <taxon>Eukaryota</taxon>
        <taxon>Sar</taxon>
        <taxon>Alveolata</taxon>
        <taxon>Dinophyceae</taxon>
        <taxon>Prorocentrales</taxon>
        <taxon>Prorocentraceae</taxon>
        <taxon>Prorocentrum</taxon>
    </lineage>
</organism>
<evidence type="ECO:0000313" key="4">
    <source>
        <dbReference type="Proteomes" id="UP001189429"/>
    </source>
</evidence>
<evidence type="ECO:0000256" key="1">
    <source>
        <dbReference type="SAM" id="Coils"/>
    </source>
</evidence>
<feature type="compositionally biased region" description="Gly residues" evidence="2">
    <location>
        <begin position="868"/>
        <end position="879"/>
    </location>
</feature>
<evidence type="ECO:0008006" key="5">
    <source>
        <dbReference type="Google" id="ProtNLM"/>
    </source>
</evidence>
<gene>
    <name evidence="3" type="ORF">PCOR1329_LOCUS50988</name>
</gene>
<dbReference type="EMBL" id="CAUYUJ010016177">
    <property type="protein sequence ID" value="CAK0862629.1"/>
    <property type="molecule type" value="Genomic_DNA"/>
</dbReference>
<accession>A0ABN9UVN8</accession>
<feature type="compositionally biased region" description="Low complexity" evidence="2">
    <location>
        <begin position="899"/>
        <end position="908"/>
    </location>
</feature>
<feature type="compositionally biased region" description="Acidic residues" evidence="2">
    <location>
        <begin position="956"/>
        <end position="967"/>
    </location>
</feature>
<evidence type="ECO:0000313" key="3">
    <source>
        <dbReference type="EMBL" id="CAK0862629.1"/>
    </source>
</evidence>
<proteinExistence type="predicted"/>
<feature type="compositionally biased region" description="Gly residues" evidence="2">
    <location>
        <begin position="909"/>
        <end position="918"/>
    </location>
</feature>
<keyword evidence="1" id="KW-0175">Coiled coil</keyword>
<dbReference type="Proteomes" id="UP001189429">
    <property type="component" value="Unassembled WGS sequence"/>
</dbReference>
<feature type="region of interest" description="Disordered" evidence="2">
    <location>
        <begin position="853"/>
        <end position="983"/>
    </location>
</feature>
<keyword evidence="4" id="KW-1185">Reference proteome</keyword>
<protein>
    <recommendedName>
        <fullName evidence="5">Histone H2A</fullName>
    </recommendedName>
</protein>
<comment type="caution">
    <text evidence="3">The sequence shown here is derived from an EMBL/GenBank/DDBJ whole genome shotgun (WGS) entry which is preliminary data.</text>
</comment>